<dbReference type="Pfam" id="PF00239">
    <property type="entry name" value="Resolvase"/>
    <property type="match status" value="1"/>
</dbReference>
<dbReference type="InterPro" id="IPR006119">
    <property type="entry name" value="Resolv_N"/>
</dbReference>
<dbReference type="InterPro" id="IPR036162">
    <property type="entry name" value="Resolvase-like_N_sf"/>
</dbReference>
<keyword evidence="3" id="KW-0233">DNA recombination</keyword>
<keyword evidence="2" id="KW-0238">DNA-binding</keyword>
<dbReference type="EMBL" id="JBHUGZ010000007">
    <property type="protein sequence ID" value="MFD1983385.1"/>
    <property type="molecule type" value="Genomic_DNA"/>
</dbReference>
<evidence type="ECO:0000256" key="4">
    <source>
        <dbReference type="PROSITE-ProRule" id="PRU10137"/>
    </source>
</evidence>
<evidence type="ECO:0000313" key="7">
    <source>
        <dbReference type="Proteomes" id="UP001597405"/>
    </source>
</evidence>
<feature type="domain" description="Resolvase/invertase-type recombinase catalytic" evidence="5">
    <location>
        <begin position="2"/>
        <end position="60"/>
    </location>
</feature>
<evidence type="ECO:0000256" key="1">
    <source>
        <dbReference type="ARBA" id="ARBA00022908"/>
    </source>
</evidence>
<proteinExistence type="predicted"/>
<evidence type="ECO:0000256" key="2">
    <source>
        <dbReference type="ARBA" id="ARBA00023125"/>
    </source>
</evidence>
<feature type="active site" description="O-(5'-phospho-DNA)-serine intermediate" evidence="4">
    <location>
        <position position="10"/>
    </location>
</feature>
<dbReference type="PROSITE" id="PS00397">
    <property type="entry name" value="RECOMBINASES_1"/>
    <property type="match status" value="1"/>
</dbReference>
<sequence length="60" mass="6445">MNENGYARVSTDGQDLGDQLDRLMAAGCERVYHEKKRCATPKATGHAAPIAVGRPECLDG</sequence>
<accession>A0ABW4UAE2</accession>
<protein>
    <submittedName>
        <fullName evidence="6">Recombinase family protein</fullName>
    </submittedName>
</protein>
<keyword evidence="7" id="KW-1185">Reference proteome</keyword>
<dbReference type="InterPro" id="IPR006118">
    <property type="entry name" value="Recombinase_CS"/>
</dbReference>
<comment type="caution">
    <text evidence="6">The sequence shown here is derived from an EMBL/GenBank/DDBJ whole genome shotgun (WGS) entry which is preliminary data.</text>
</comment>
<dbReference type="SUPFAM" id="SSF53041">
    <property type="entry name" value="Resolvase-like"/>
    <property type="match status" value="1"/>
</dbReference>
<dbReference type="PROSITE" id="PS51736">
    <property type="entry name" value="RECOMBINASES_3"/>
    <property type="match status" value="1"/>
</dbReference>
<dbReference type="Gene3D" id="3.40.50.1390">
    <property type="entry name" value="Resolvase, N-terminal catalytic domain"/>
    <property type="match status" value="1"/>
</dbReference>
<name>A0ABW4UAE2_9HYPH</name>
<evidence type="ECO:0000259" key="5">
    <source>
        <dbReference type="PROSITE" id="PS51736"/>
    </source>
</evidence>
<dbReference type="Proteomes" id="UP001597405">
    <property type="component" value="Unassembled WGS sequence"/>
</dbReference>
<organism evidence="6 7">
    <name type="scientific">Mesorhizobium newzealandense</name>
    <dbReference type="NCBI Taxonomy" id="1300302"/>
    <lineage>
        <taxon>Bacteria</taxon>
        <taxon>Pseudomonadati</taxon>
        <taxon>Pseudomonadota</taxon>
        <taxon>Alphaproteobacteria</taxon>
        <taxon>Hyphomicrobiales</taxon>
        <taxon>Phyllobacteriaceae</taxon>
        <taxon>Mesorhizobium</taxon>
    </lineage>
</organism>
<keyword evidence="1" id="KW-0229">DNA integration</keyword>
<reference evidence="7" key="1">
    <citation type="journal article" date="2019" name="Int. J. Syst. Evol. Microbiol.">
        <title>The Global Catalogue of Microorganisms (GCM) 10K type strain sequencing project: providing services to taxonomists for standard genome sequencing and annotation.</title>
        <authorList>
            <consortium name="The Broad Institute Genomics Platform"/>
            <consortium name="The Broad Institute Genome Sequencing Center for Infectious Disease"/>
            <person name="Wu L."/>
            <person name="Ma J."/>
        </authorList>
    </citation>
    <scope>NUCLEOTIDE SEQUENCE [LARGE SCALE GENOMIC DNA]</scope>
    <source>
        <strain evidence="7">CGMCC 1.16225</strain>
    </source>
</reference>
<evidence type="ECO:0000313" key="6">
    <source>
        <dbReference type="EMBL" id="MFD1983385.1"/>
    </source>
</evidence>
<evidence type="ECO:0000256" key="3">
    <source>
        <dbReference type="ARBA" id="ARBA00023172"/>
    </source>
</evidence>
<gene>
    <name evidence="6" type="ORF">ACFSOZ_11970</name>
</gene>
<dbReference type="RefSeq" id="WP_379097664.1">
    <property type="nucleotide sequence ID" value="NZ_JBHUGZ010000007.1"/>
</dbReference>